<reference evidence="8 9" key="1">
    <citation type="submission" date="2014-03" db="EMBL/GenBank/DDBJ databases">
        <title>Draft genome sequence of the novel thermoacidophilic archaea Acidianus copahuensis ALE1 strain, isolated from Copahue volcanic area in Neuquen Argentina.</title>
        <authorList>
            <person name="Urbieta M.S."/>
            <person name="Rascovan N."/>
            <person name="Castro C."/>
            <person name="Revale S."/>
            <person name="Giaveno M.A."/>
            <person name="Vazquez M.P."/>
            <person name="Donati E.R."/>
        </authorList>
    </citation>
    <scope>NUCLEOTIDE SEQUENCE [LARGE SCALE GENOMIC DNA]</scope>
    <source>
        <strain evidence="8 9">ALE1</strain>
    </source>
</reference>
<feature type="domain" description="Radical SAM core" evidence="7">
    <location>
        <begin position="14"/>
        <end position="228"/>
    </location>
</feature>
<comment type="caution">
    <text evidence="8">The sequence shown here is derived from an EMBL/GenBank/DDBJ whole genome shotgun (WGS) entry which is preliminary data.</text>
</comment>
<dbReference type="CDD" id="cd21123">
    <property type="entry name" value="SPASM_MftC-like"/>
    <property type="match status" value="1"/>
</dbReference>
<dbReference type="InterPro" id="IPR058240">
    <property type="entry name" value="rSAM_sf"/>
</dbReference>
<dbReference type="PROSITE" id="PS51918">
    <property type="entry name" value="RADICAL_SAM"/>
    <property type="match status" value="1"/>
</dbReference>
<evidence type="ECO:0000313" key="9">
    <source>
        <dbReference type="Proteomes" id="UP000024332"/>
    </source>
</evidence>
<keyword evidence="2" id="KW-0004">4Fe-4S</keyword>
<keyword evidence="3" id="KW-0949">S-adenosyl-L-methionine</keyword>
<dbReference type="InterPro" id="IPR023885">
    <property type="entry name" value="4Fe4S-binding_SPASM_dom"/>
</dbReference>
<dbReference type="GO" id="GO:0003824">
    <property type="term" value="F:catalytic activity"/>
    <property type="evidence" value="ECO:0007669"/>
    <property type="project" value="InterPro"/>
</dbReference>
<dbReference type="RefSeq" id="WP_048098531.1">
    <property type="nucleotide sequence ID" value="NZ_JFZT01000014.1"/>
</dbReference>
<dbReference type="PANTHER" id="PTHR11228:SF7">
    <property type="entry name" value="PQQA PEPTIDE CYCLASE"/>
    <property type="match status" value="1"/>
</dbReference>
<dbReference type="Gene3D" id="3.20.20.70">
    <property type="entry name" value="Aldolase class I"/>
    <property type="match status" value="1"/>
</dbReference>
<keyword evidence="9" id="KW-1185">Reference proteome</keyword>
<dbReference type="SMART" id="SM00729">
    <property type="entry name" value="Elp3"/>
    <property type="match status" value="1"/>
</dbReference>
<sequence length="374" mass="42474">MNKLVINEEKIREAFGGTLPILRSRVYVTLGCNLNCPHCYIDAGKARQNEFSPDELKSIIDELVDNGLLYLTITGGEPFLKRKETLGILEYASSKGLIIRINTNGTIYSDEIIERLKRINNLHVNVSVDGPNETIHEKIRGKGTFSKTISFMRLLRKNNIKTVISSVLWKENVKYVKEMVNLALDLDVQELRFPIITGLGRGRSAINLFPSVEELKKAGEQISELALEFKDRLVITVDLPPVFLKREYIYSQMFRFLQYGCFLGLNRIDIGPDGTIYPCDGLTQFVIGNIRKIKGDLKNVWENSEILRIIREKTAVENLKGVCGRCISRESCRGHCRAMAYAVYNDLSAPNPLCQKLYEINLFPEEYLVSNNAT</sequence>
<dbReference type="CDD" id="cd01335">
    <property type="entry name" value="Radical_SAM"/>
    <property type="match status" value="1"/>
</dbReference>
<dbReference type="InterPro" id="IPR050377">
    <property type="entry name" value="Radical_SAM_PqqE_MftC-like"/>
</dbReference>
<evidence type="ECO:0000256" key="2">
    <source>
        <dbReference type="ARBA" id="ARBA00022485"/>
    </source>
</evidence>
<evidence type="ECO:0000313" key="8">
    <source>
        <dbReference type="EMBL" id="EZQ11544.1"/>
    </source>
</evidence>
<dbReference type="SFLD" id="SFLDG01386">
    <property type="entry name" value="main_SPASM_domain-containing"/>
    <property type="match status" value="1"/>
</dbReference>
<dbReference type="EMBL" id="JFZT01000014">
    <property type="protein sequence ID" value="EZQ11544.1"/>
    <property type="molecule type" value="Genomic_DNA"/>
</dbReference>
<dbReference type="InterPro" id="IPR017200">
    <property type="entry name" value="PqqE-like"/>
</dbReference>
<keyword evidence="5" id="KW-0408">Iron</keyword>
<evidence type="ECO:0000259" key="7">
    <source>
        <dbReference type="PROSITE" id="PS51918"/>
    </source>
</evidence>
<keyword evidence="4" id="KW-0479">Metal-binding</keyword>
<name>A0A031LVP5_9CREN</name>
<dbReference type="PIRSF" id="PIRSF037420">
    <property type="entry name" value="PQQ_syn_pqqE"/>
    <property type="match status" value="1"/>
</dbReference>
<dbReference type="GO" id="GO:0051539">
    <property type="term" value="F:4 iron, 4 sulfur cluster binding"/>
    <property type="evidence" value="ECO:0007669"/>
    <property type="project" value="UniProtKB-KW"/>
</dbReference>
<dbReference type="STRING" id="1160895.CM19_00820"/>
<dbReference type="Pfam" id="PF13186">
    <property type="entry name" value="SPASM"/>
    <property type="match status" value="1"/>
</dbReference>
<dbReference type="SUPFAM" id="SSF102114">
    <property type="entry name" value="Radical SAM enzymes"/>
    <property type="match status" value="1"/>
</dbReference>
<proteinExistence type="predicted"/>
<dbReference type="InterPro" id="IPR007197">
    <property type="entry name" value="rSAM"/>
</dbReference>
<gene>
    <name evidence="8" type="ORF">CM19_00820</name>
</gene>
<dbReference type="Pfam" id="PF04055">
    <property type="entry name" value="Radical_SAM"/>
    <property type="match status" value="1"/>
</dbReference>
<organism evidence="8 9">
    <name type="scientific">Candidatus Acidianus copahuensis</name>
    <dbReference type="NCBI Taxonomy" id="1160895"/>
    <lineage>
        <taxon>Archaea</taxon>
        <taxon>Thermoproteota</taxon>
        <taxon>Thermoprotei</taxon>
        <taxon>Sulfolobales</taxon>
        <taxon>Sulfolobaceae</taxon>
        <taxon>Acidianus</taxon>
    </lineage>
</organism>
<dbReference type="Proteomes" id="UP000024332">
    <property type="component" value="Unassembled WGS sequence"/>
</dbReference>
<dbReference type="SFLD" id="SFLDG01067">
    <property type="entry name" value="SPASM/twitch_domain_containing"/>
    <property type="match status" value="1"/>
</dbReference>
<dbReference type="AlphaFoldDB" id="A0A031LVP5"/>
<dbReference type="InterPro" id="IPR006638">
    <property type="entry name" value="Elp3/MiaA/NifB-like_rSAM"/>
</dbReference>
<dbReference type="SFLD" id="SFLDS00029">
    <property type="entry name" value="Radical_SAM"/>
    <property type="match status" value="1"/>
</dbReference>
<dbReference type="PANTHER" id="PTHR11228">
    <property type="entry name" value="RADICAL SAM DOMAIN PROTEIN"/>
    <property type="match status" value="1"/>
</dbReference>
<keyword evidence="6" id="KW-0411">Iron-sulfur</keyword>
<evidence type="ECO:0000256" key="3">
    <source>
        <dbReference type="ARBA" id="ARBA00022691"/>
    </source>
</evidence>
<evidence type="ECO:0000256" key="4">
    <source>
        <dbReference type="ARBA" id="ARBA00022723"/>
    </source>
</evidence>
<dbReference type="OrthoDB" id="30736at2157"/>
<dbReference type="GO" id="GO:0046872">
    <property type="term" value="F:metal ion binding"/>
    <property type="evidence" value="ECO:0007669"/>
    <property type="project" value="UniProtKB-KW"/>
</dbReference>
<evidence type="ECO:0000256" key="1">
    <source>
        <dbReference type="ARBA" id="ARBA00001966"/>
    </source>
</evidence>
<dbReference type="InterPro" id="IPR013785">
    <property type="entry name" value="Aldolase_TIM"/>
</dbReference>
<evidence type="ECO:0000256" key="6">
    <source>
        <dbReference type="ARBA" id="ARBA00023014"/>
    </source>
</evidence>
<evidence type="ECO:0000256" key="5">
    <source>
        <dbReference type="ARBA" id="ARBA00023004"/>
    </source>
</evidence>
<comment type="cofactor">
    <cofactor evidence="1">
        <name>[4Fe-4S] cluster</name>
        <dbReference type="ChEBI" id="CHEBI:49883"/>
    </cofactor>
</comment>
<protein>
    <recommendedName>
        <fullName evidence="7">Radical SAM core domain-containing protein</fullName>
    </recommendedName>
</protein>
<accession>A0A031LVP5</accession>
<dbReference type="NCBIfam" id="TIGR04085">
    <property type="entry name" value="rSAM_more_4Fe4S"/>
    <property type="match status" value="1"/>
</dbReference>